<evidence type="ECO:0000259" key="9">
    <source>
        <dbReference type="PROSITE" id="PS50075"/>
    </source>
</evidence>
<dbReference type="RefSeq" id="WP_236342149.1">
    <property type="nucleotide sequence ID" value="NZ_CAKMMF010000011.1"/>
</dbReference>
<dbReference type="Proteomes" id="UP000838686">
    <property type="component" value="Unassembled WGS sequence"/>
</dbReference>
<evidence type="ECO:0000256" key="4">
    <source>
        <dbReference type="ARBA" id="ARBA00022553"/>
    </source>
</evidence>
<evidence type="ECO:0000256" key="2">
    <source>
        <dbReference type="ARBA" id="ARBA00006432"/>
    </source>
</evidence>
<dbReference type="InterPro" id="IPR010071">
    <property type="entry name" value="AA_adenyl_dom"/>
</dbReference>
<dbReference type="Pfam" id="PF00668">
    <property type="entry name" value="Condensation"/>
    <property type="match status" value="2"/>
</dbReference>
<gene>
    <name evidence="10" type="primary">tycC_6</name>
    <name evidence="10" type="ORF">PAECIP111893_02334</name>
</gene>
<reference evidence="10" key="1">
    <citation type="submission" date="2022-01" db="EMBL/GenBank/DDBJ databases">
        <authorList>
            <person name="Criscuolo A."/>
        </authorList>
    </citation>
    <scope>NUCLEOTIDE SEQUENCE</scope>
    <source>
        <strain evidence="10">CIP111893</strain>
    </source>
</reference>
<dbReference type="Gene3D" id="3.30.300.30">
    <property type="match status" value="3"/>
</dbReference>
<dbReference type="CDD" id="cd19531">
    <property type="entry name" value="LCL_NRPS-like"/>
    <property type="match status" value="2"/>
</dbReference>
<dbReference type="Pfam" id="PF00501">
    <property type="entry name" value="AMP-binding"/>
    <property type="match status" value="3"/>
</dbReference>
<dbReference type="Pfam" id="PF00550">
    <property type="entry name" value="PP-binding"/>
    <property type="match status" value="3"/>
</dbReference>
<dbReference type="Pfam" id="PF13193">
    <property type="entry name" value="AMP-binding_C"/>
    <property type="match status" value="2"/>
</dbReference>
<feature type="domain" description="Carrier" evidence="9">
    <location>
        <begin position="2803"/>
        <end position="2878"/>
    </location>
</feature>
<dbReference type="SUPFAM" id="SSF47336">
    <property type="entry name" value="ACP-like"/>
    <property type="match status" value="3"/>
</dbReference>
<dbReference type="SUPFAM" id="SSF56801">
    <property type="entry name" value="Acetyl-CoA synthetase-like"/>
    <property type="match status" value="3"/>
</dbReference>
<dbReference type="CDD" id="cd05930">
    <property type="entry name" value="A_NRPS"/>
    <property type="match status" value="2"/>
</dbReference>
<protein>
    <submittedName>
        <fullName evidence="10">Tyrocidine synthase 3</fullName>
    </submittedName>
</protein>
<keyword evidence="11" id="KW-1185">Reference proteome</keyword>
<feature type="region of interest" description="Disordered" evidence="8">
    <location>
        <begin position="1289"/>
        <end position="1308"/>
    </location>
</feature>
<comment type="similarity">
    <text evidence="2">Belongs to the ATP-dependent AMP-binding enzyme family.</text>
</comment>
<evidence type="ECO:0000256" key="7">
    <source>
        <dbReference type="ARBA" id="ARBA00023268"/>
    </source>
</evidence>
<comment type="caution">
    <text evidence="10">The sequence shown here is derived from an EMBL/GenBank/DDBJ whole genome shotgun (WGS) entry which is preliminary data.</text>
</comment>
<evidence type="ECO:0000256" key="3">
    <source>
        <dbReference type="ARBA" id="ARBA00022450"/>
    </source>
</evidence>
<dbReference type="Gene3D" id="3.40.50.980">
    <property type="match status" value="3"/>
</dbReference>
<evidence type="ECO:0000256" key="1">
    <source>
        <dbReference type="ARBA" id="ARBA00001957"/>
    </source>
</evidence>
<dbReference type="InterPro" id="IPR000873">
    <property type="entry name" value="AMP-dep_synth/lig_dom"/>
</dbReference>
<dbReference type="InterPro" id="IPR020845">
    <property type="entry name" value="AMP-binding_CS"/>
</dbReference>
<feature type="region of interest" description="Disordered" evidence="8">
    <location>
        <begin position="120"/>
        <end position="141"/>
    </location>
</feature>
<evidence type="ECO:0000256" key="6">
    <source>
        <dbReference type="ARBA" id="ARBA00023194"/>
    </source>
</evidence>
<dbReference type="Gene3D" id="2.30.38.10">
    <property type="entry name" value="Luciferase, Domain 3"/>
    <property type="match status" value="1"/>
</dbReference>
<dbReference type="PROSITE" id="PS50075">
    <property type="entry name" value="CARRIER"/>
    <property type="match status" value="3"/>
</dbReference>
<dbReference type="InterPro" id="IPR001242">
    <property type="entry name" value="Condensation_dom"/>
</dbReference>
<evidence type="ECO:0000313" key="10">
    <source>
        <dbReference type="EMBL" id="CAH1205377.1"/>
    </source>
</evidence>
<dbReference type="InterPro" id="IPR020806">
    <property type="entry name" value="PKS_PP-bd"/>
</dbReference>
<keyword evidence="4" id="KW-0597">Phosphoprotein</keyword>
<dbReference type="Gene3D" id="3.30.559.10">
    <property type="entry name" value="Chloramphenicol acetyltransferase-like domain"/>
    <property type="match status" value="2"/>
</dbReference>
<dbReference type="SUPFAM" id="SSF52777">
    <property type="entry name" value="CoA-dependent acyltransferases"/>
    <property type="match status" value="5"/>
</dbReference>
<dbReference type="InterPro" id="IPR023213">
    <property type="entry name" value="CAT-like_dom_sf"/>
</dbReference>
<dbReference type="Gene3D" id="3.40.50.12780">
    <property type="entry name" value="N-terminal domain of ligase-like"/>
    <property type="match status" value="2"/>
</dbReference>
<dbReference type="SMART" id="SM00823">
    <property type="entry name" value="PKS_PP"/>
    <property type="match status" value="3"/>
</dbReference>
<dbReference type="PROSITE" id="PS00455">
    <property type="entry name" value="AMP_BINDING"/>
    <property type="match status" value="3"/>
</dbReference>
<dbReference type="InterPro" id="IPR009081">
    <property type="entry name" value="PP-bd_ACP"/>
</dbReference>
<organism evidence="10 11">
    <name type="scientific">Paenibacillus plantiphilus</name>
    <dbReference type="NCBI Taxonomy" id="2905650"/>
    <lineage>
        <taxon>Bacteria</taxon>
        <taxon>Bacillati</taxon>
        <taxon>Bacillota</taxon>
        <taxon>Bacilli</taxon>
        <taxon>Bacillales</taxon>
        <taxon>Paenibacillaceae</taxon>
        <taxon>Paenibacillus</taxon>
    </lineage>
</organism>
<dbReference type="PANTHER" id="PTHR45527">
    <property type="entry name" value="NONRIBOSOMAL PEPTIDE SYNTHETASE"/>
    <property type="match status" value="1"/>
</dbReference>
<dbReference type="PANTHER" id="PTHR45527:SF1">
    <property type="entry name" value="FATTY ACID SYNTHASE"/>
    <property type="match status" value="1"/>
</dbReference>
<comment type="cofactor">
    <cofactor evidence="1">
        <name>pantetheine 4'-phosphate</name>
        <dbReference type="ChEBI" id="CHEBI:47942"/>
    </cofactor>
</comment>
<dbReference type="Gene3D" id="3.30.559.30">
    <property type="entry name" value="Nonribosomal peptide synthetase, condensation domain"/>
    <property type="match status" value="3"/>
</dbReference>
<keyword evidence="5" id="KW-0677">Repeat</keyword>
<sequence length="3091" mass="339875">MKPFVHLTDLLEKRAESGKGITFIHKKSETALSYRELYEQSLAMAAGLRARGIRPRDEIVLQIEDLRAFVIAFWSCILGGFIPVPVTAGGSEENREKLRNVWRMLNAPTLLTDMAGADDEAEEAKGAGNADDSASGPSPARGTRIQFAELEGDQTKFPADGLPYRPMPDDIAFLQFSSGSTGEPKGVILTHGNLIANMNAIVSCSQSADGDSSLSWMPLTHDMGLIGFHLSPIYANMNQYLMQPAQFMLNPMFWLEKVNEHRISSIASPNFGYKHFLGWYKKEQAASWDLSCVKLIFNGAEPISAEWADKFVDELSEHGLNPAAMFPVYGMAEASLAVTFPPVEERLLAVHIERETLCIGQSVDFAEADDERAITFVDVGYPVMDCEVRICGMDDTPAPQGAVGNIQIRGANVTQGYYNNPSATEAALTSDGWLRTGDIGFFREGRLVITGRHKEIIFVRGQNIYPHDLEKRAEAMEGVGYGKTAVCGARVKGSAEEEIVLFVQHKGKLDRFVPLADRLIRQLNRETGYDIRYVIPIRTIPRTTSGKTQRFKLVERLAEREWDSVLEEMEQLRLASGAAEPVEANAAESGNDHPDLIAVKAIWQEALGSKGIRNDDHFMELGGNSLKGAYVLGSIQRKWGIELTLRDLFDHPTPVLLWDRIREEGAGASQAWRALPKAERGGNDQYPVSVAQKRMYLMEQADGIGPAYQIPLALSIAGALKPERIAGALEALVDRHETLRTSYHWIEGDVVQRVHPAADITLPMAVIDRTAGDFETAKGELEGLIGAEGLAELLAPFDLSKAPMLRSAIYTDGESQHLLLLNVHHIASDGIGMNVLMQEFASLLKGEALSPLENQYKDFAVWESEGADAGHSEASEAYWRKTLSEPLDGLNWPGLAARPERRSYRGGTVTMELPAATVEALQKLVQQEKATLSSLLLTLFSTLLYRYSSQSALSIGMLLAGRTHPDTAGMVGMFNNYVPIRIHAGGDETFHEVWSRTRDAVLDAFDHIDIPYEKLVELSGSKPDRSRNPLFDTMLVLHNQAEAANVGFDAEGCRFKQQTVATGSAKLDLKLDVFPEQSGSLTCILEYNEALLSLEMVERMSRHLARLAEAIVKSQEQKLAEIELMDADERRQVVELFNDTAAEFPRELTLHEMFRQQAERTPERIALSYESETLTYRELHERSDRLASHLRGQGVKRGEPVGLMAQRSAELMIGVLAIIKAGGAYVPLPPEFPEDRLRYMAEGSGLRAICVQRDWMATAEHVVAGVGAAEAGEAQDGGSAHLQDGAASLEGNSAVDGSSDPSALGAGIRKADSDRPAILLVDLDAATWREGAVEPVDSVNAPDDLAYILYTSGSTGRPKGVMIRHESVINRIHWMQSAYPLGEGDVILQKTPYSFDVSVWELFWWMLAGASVAFLPPGAEKDPAQLVEAIGQRKVTTMHFVPSMLAAFLETVQGEPAAALAGKLATLKHVFASGEALHTEHVERFYALTRSCGLADARLINLYGPTEATVDVSVYECVPDSGLGFVPIGRPIDNTALYIVSGSGQAQPIGVPGELCIAGVQLASGYANRPDLTAEKFVPNPFAPGTVMYRTGDLARWMENGEIQYLGRIDDQVKVRGYRIELGEIERILLAFEPVSEAVVTVREDGSGDKQLCGYVVADRACTSGELRRHCGELLPDYMIPAAFVQLEAMPLTASGKADRRALPSPDMAMATGTAYEAPASETEEKLVALWRELLQRETIGVNDNFFELGGHSLKAATLTAEIHREFQCSLPLRELFNRTTVRELAQLIDEKLAGGEQYEWGGIPKLEPQPYYPLSSPQNRLFVLQSMDADNTSYHLPSVLYIHGQLNKDRLRSAVHALVERHETLRTSFVWVDGRPMQSVAKAAPIVWEESESEHSDLDSLLSAFIRPFALDEAPLLRVKLIRFNQEGHVLLLDMHHLISDGVSSVVLAKQFVEAYESGQLPELPIQYKDYAHWQQNWLQSEEAGKQQQYWLDALSGEIPVMNLPFDYPRPPRQDYAGDSVSIALDSELAQRLSALGASTGTTLYMTLLAAFTALLHRYTGQEDIWIGSPVAGRPHVELSDLIGMFVNTVVLRGEARADQSYLELLEVVKERVLGALENDRYPFEELVDKLAVRRDVSRNPLFDVMFVLQNTGMPKVACGDVVFEPHEPRRSTAKFDLTLEVAEGEQGLRCQFEYRTSLFRRETVERLASHWLRLLEAITSDPALKLAEIELMDAGERRQVVELFNDTAAEFPRELTLHEMFRQQAERTPERIALSCESETLTYRELHERSHRLASHLRGQGVKRGEPVGLMAQRSAELMIGVLAIIKAGGAYVPLPPEFPEDRLRYMAEGSGLRAICVQRDWMATAESVIAGVGAAADGSSDPSALGEGSRKVDLDRPAAILLVDLDAAAWREGAVEPVVSVNAPDDLAYILYTSGSTGRPKGVMIRHESVINRIHWMQSAYPLGEGDVILQKTPYSFDVSVWELFWWMLAGASVAFLPPGAEKDPAQLVEAIGQRKVTTMHFVPSMLAAFLETVQGEPAAALAGKLGTLKHVFASGEALHTEHVERFYALTRSCGLADARLINLYGPTEATVDVSVYECVPDSGLGFVPIGRPIDNTALYIVSGSGQAQPIGVPGELCIAGVQLASGYANRPDLTAEKFVPNPFVPGTVMYRTGDLARWMENGEIQYLGRIDDQVKVRGYRIELGEIERILLAFEPVSEAVVTVREDGSGDKQLCGYVVADRACTSGELRRHCGELLPDYMIPAAFVQLEVMPLTASGKADRRALPSPDMAMETGTAYEAPASETEERLAALWRELLQRETIGVNDNFFELGGNSLLLIRMHRVLEQELSVSLSVTDLFAYPTIAKLAEYLTQRGSGSSIAEIVPIPIPADWQPSSREAHAGDFLRVTLGQAAVEQLNALSEPEGVDSDVAALAVYVVLLAQNLKQPKFELPVYGFGPGNGIVVLPVDLTATGGLSELIAWLNAQLSSLPAVDEMPIRSQSAADISDASIVPLYRKLPSAALPASWMERVDLLLNVGIGEQSIQLNNEYNGSRIRKEKVKELMQQFPTWCRRLASQQTGKEQAAAARD</sequence>
<evidence type="ECO:0000313" key="11">
    <source>
        <dbReference type="Proteomes" id="UP000838686"/>
    </source>
</evidence>
<dbReference type="SMART" id="SM01294">
    <property type="entry name" value="PKS_PP_betabranch"/>
    <property type="match status" value="1"/>
</dbReference>
<proteinExistence type="inferred from homology"/>
<dbReference type="InterPro" id="IPR020459">
    <property type="entry name" value="AMP-binding"/>
</dbReference>
<keyword evidence="6" id="KW-0045">Antibiotic biosynthesis</keyword>
<name>A0ABN8GC34_9BACL</name>
<dbReference type="PRINTS" id="PR00154">
    <property type="entry name" value="AMPBINDING"/>
</dbReference>
<dbReference type="PROSITE" id="PS00012">
    <property type="entry name" value="PHOSPHOPANTETHEINE"/>
    <property type="match status" value="1"/>
</dbReference>
<dbReference type="InterPro" id="IPR006162">
    <property type="entry name" value="Ppantetheine_attach_site"/>
</dbReference>
<accession>A0ABN8GC34</accession>
<keyword evidence="3" id="KW-0596">Phosphopantetheine</keyword>
<dbReference type="InterPro" id="IPR025110">
    <property type="entry name" value="AMP-bd_C"/>
</dbReference>
<evidence type="ECO:0000256" key="8">
    <source>
        <dbReference type="SAM" id="MobiDB-lite"/>
    </source>
</evidence>
<dbReference type="Gene3D" id="1.10.1200.10">
    <property type="entry name" value="ACP-like"/>
    <property type="match status" value="3"/>
</dbReference>
<dbReference type="EMBL" id="CAKMMF010000011">
    <property type="protein sequence ID" value="CAH1205377.1"/>
    <property type="molecule type" value="Genomic_DNA"/>
</dbReference>
<dbReference type="InterPro" id="IPR036736">
    <property type="entry name" value="ACP-like_sf"/>
</dbReference>
<dbReference type="NCBIfam" id="NF003417">
    <property type="entry name" value="PRK04813.1"/>
    <property type="match status" value="5"/>
</dbReference>
<feature type="domain" description="Carrier" evidence="9">
    <location>
        <begin position="590"/>
        <end position="665"/>
    </location>
</feature>
<keyword evidence="7" id="KW-0511">Multifunctional enzyme</keyword>
<dbReference type="InterPro" id="IPR042099">
    <property type="entry name" value="ANL_N_sf"/>
</dbReference>
<dbReference type="NCBIfam" id="TIGR01733">
    <property type="entry name" value="AA-adenyl-dom"/>
    <property type="match status" value="2"/>
</dbReference>
<evidence type="ECO:0000256" key="5">
    <source>
        <dbReference type="ARBA" id="ARBA00022737"/>
    </source>
</evidence>
<feature type="domain" description="Carrier" evidence="9">
    <location>
        <begin position="1718"/>
        <end position="1793"/>
    </location>
</feature>
<dbReference type="InterPro" id="IPR045851">
    <property type="entry name" value="AMP-bd_C_sf"/>
</dbReference>